<gene>
    <name evidence="2" type="ORF">DFQ09_102503</name>
</gene>
<keyword evidence="3" id="KW-1185">Reference proteome</keyword>
<keyword evidence="1" id="KW-1133">Transmembrane helix</keyword>
<feature type="transmembrane region" description="Helical" evidence="1">
    <location>
        <begin position="210"/>
        <end position="230"/>
    </location>
</feature>
<feature type="transmembrane region" description="Helical" evidence="1">
    <location>
        <begin position="152"/>
        <end position="174"/>
    </location>
</feature>
<reference evidence="2 3" key="1">
    <citation type="submission" date="2018-07" db="EMBL/GenBank/DDBJ databases">
        <title>Genomic Encyclopedia of Type Strains, Phase III (KMG-III): the genomes of soil and plant-associated and newly described type strains.</title>
        <authorList>
            <person name="Whitman W."/>
        </authorList>
    </citation>
    <scope>NUCLEOTIDE SEQUENCE [LARGE SCALE GENOMIC DNA]</scope>
    <source>
        <strain evidence="2 3">CECT 7948</strain>
    </source>
</reference>
<feature type="transmembrane region" description="Helical" evidence="1">
    <location>
        <begin position="90"/>
        <end position="108"/>
    </location>
</feature>
<keyword evidence="1" id="KW-0812">Transmembrane</keyword>
<comment type="caution">
    <text evidence="2">The sequence shown here is derived from an EMBL/GenBank/DDBJ whole genome shotgun (WGS) entry which is preliminary data.</text>
</comment>
<evidence type="ECO:0000256" key="1">
    <source>
        <dbReference type="SAM" id="Phobius"/>
    </source>
</evidence>
<feature type="transmembrane region" description="Helical" evidence="1">
    <location>
        <begin position="181"/>
        <end position="204"/>
    </location>
</feature>
<keyword evidence="1" id="KW-0472">Membrane</keyword>
<dbReference type="Proteomes" id="UP000256919">
    <property type="component" value="Unassembled WGS sequence"/>
</dbReference>
<feature type="transmembrane region" description="Helical" evidence="1">
    <location>
        <begin position="12"/>
        <end position="34"/>
    </location>
</feature>
<evidence type="ECO:0000313" key="3">
    <source>
        <dbReference type="Proteomes" id="UP000256919"/>
    </source>
</evidence>
<dbReference type="AlphaFoldDB" id="A0A3D9N0A2"/>
<feature type="transmembrane region" description="Helical" evidence="1">
    <location>
        <begin position="120"/>
        <end position="140"/>
    </location>
</feature>
<feature type="transmembrane region" description="Helical" evidence="1">
    <location>
        <begin position="40"/>
        <end position="57"/>
    </location>
</feature>
<evidence type="ECO:0008006" key="4">
    <source>
        <dbReference type="Google" id="ProtNLM"/>
    </source>
</evidence>
<feature type="transmembrane region" description="Helical" evidence="1">
    <location>
        <begin position="64"/>
        <end position="84"/>
    </location>
</feature>
<accession>A0A3D9N0A2</accession>
<name>A0A3D9N0A2_9FLAO</name>
<evidence type="ECO:0000313" key="2">
    <source>
        <dbReference type="EMBL" id="REE25912.1"/>
    </source>
</evidence>
<dbReference type="RefSeq" id="WP_115808879.1">
    <property type="nucleotide sequence ID" value="NZ_QREI01000002.1"/>
</dbReference>
<dbReference type="OrthoDB" id="1445642at2"/>
<dbReference type="EMBL" id="QREI01000002">
    <property type="protein sequence ID" value="REE25912.1"/>
    <property type="molecule type" value="Genomic_DNA"/>
</dbReference>
<sequence length="245" mass="28124">MTKTREVDIRFFNKTTFIDGLFYISFLATVIVSICLEREQLVYVLPIVIFSIIFKYINLTKKKANPLFIIALLAILVSDLLASSCFENCFVWIAIFASVYLICCALSLKKYLHKGKLKSLLSFSFIVSSILIFYVLYSILDLVISFLPGIDVFFLIICSVSLIIYNITVAIIYIRDTYHNGTVLLASSIFTFFQITLIVINEFLLYDKTFTVLAVSCHIIAMYLFMDFIAKTKVIKLEDIKEKFI</sequence>
<protein>
    <recommendedName>
        <fullName evidence="4">YhhN-like protein</fullName>
    </recommendedName>
</protein>
<organism evidence="2 3">
    <name type="scientific">Winogradskyella pacifica</name>
    <dbReference type="NCBI Taxonomy" id="664642"/>
    <lineage>
        <taxon>Bacteria</taxon>
        <taxon>Pseudomonadati</taxon>
        <taxon>Bacteroidota</taxon>
        <taxon>Flavobacteriia</taxon>
        <taxon>Flavobacteriales</taxon>
        <taxon>Flavobacteriaceae</taxon>
        <taxon>Winogradskyella</taxon>
    </lineage>
</organism>
<proteinExistence type="predicted"/>